<dbReference type="Pfam" id="PF25036">
    <property type="entry name" value="VPS13_VAB"/>
    <property type="match status" value="1"/>
</dbReference>
<keyword evidence="3" id="KW-0445">Lipid transport</keyword>
<dbReference type="PANTHER" id="PTHR16166">
    <property type="entry name" value="VACUOLAR PROTEIN SORTING-ASSOCIATED PROTEIN VPS13"/>
    <property type="match status" value="1"/>
</dbReference>
<evidence type="ECO:0000313" key="9">
    <source>
        <dbReference type="EMBL" id="CDS09956.1"/>
    </source>
</evidence>
<keyword evidence="2" id="KW-0813">Transport</keyword>
<feature type="region of interest" description="Disordered" evidence="4">
    <location>
        <begin position="118"/>
        <end position="142"/>
    </location>
</feature>
<feature type="region of interest" description="Disordered" evidence="4">
    <location>
        <begin position="1573"/>
        <end position="1626"/>
    </location>
</feature>
<dbReference type="GO" id="GO:0045053">
    <property type="term" value="P:protein retention in Golgi apparatus"/>
    <property type="evidence" value="ECO:0007669"/>
    <property type="project" value="TreeGrafter"/>
</dbReference>
<gene>
    <name evidence="9" type="ORF">LRAMOSA02633</name>
</gene>
<dbReference type="InterPro" id="IPR056748">
    <property type="entry name" value="VPS13-like_C"/>
</dbReference>
<feature type="compositionally biased region" description="Polar residues" evidence="4">
    <location>
        <begin position="1073"/>
        <end position="1086"/>
    </location>
</feature>
<feature type="region of interest" description="Disordered" evidence="4">
    <location>
        <begin position="1753"/>
        <end position="1789"/>
    </location>
</feature>
<evidence type="ECO:0000259" key="5">
    <source>
        <dbReference type="Pfam" id="PF12624"/>
    </source>
</evidence>
<protein>
    <recommendedName>
        <fullName evidence="10">Vacuolar protein sorting-associated protein</fullName>
    </recommendedName>
</protein>
<feature type="region of interest" description="Disordered" evidence="4">
    <location>
        <begin position="1053"/>
        <end position="1086"/>
    </location>
</feature>
<proteinExistence type="inferred from homology"/>
<dbReference type="InterPro" id="IPR056747">
    <property type="entry name" value="VPS13-like_M"/>
</dbReference>
<feature type="region of interest" description="Disordered" evidence="4">
    <location>
        <begin position="1407"/>
        <end position="1432"/>
    </location>
</feature>
<dbReference type="InterPro" id="IPR026847">
    <property type="entry name" value="VPS13"/>
</dbReference>
<evidence type="ECO:0000256" key="3">
    <source>
        <dbReference type="ARBA" id="ARBA00023055"/>
    </source>
</evidence>
<dbReference type="Pfam" id="PF25033">
    <property type="entry name" value="VPS13_M"/>
    <property type="match status" value="1"/>
</dbReference>
<dbReference type="Pfam" id="PF25037">
    <property type="entry name" value="VPS13_C"/>
    <property type="match status" value="1"/>
</dbReference>
<dbReference type="GO" id="GO:0007005">
    <property type="term" value="P:mitochondrion organization"/>
    <property type="evidence" value="ECO:0007669"/>
    <property type="project" value="TreeGrafter"/>
</dbReference>
<feature type="domain" description="Vacuolar protein sorting-associated protein 13 VPS13 adaptor binding" evidence="7">
    <location>
        <begin position="2002"/>
        <end position="2478"/>
    </location>
</feature>
<reference evidence="9" key="1">
    <citation type="journal article" date="2014" name="Genome Announc.">
        <title>De novo whole-genome sequence and genome annotation of Lichtheimia ramosa.</title>
        <authorList>
            <person name="Linde J."/>
            <person name="Schwartze V."/>
            <person name="Binder U."/>
            <person name="Lass-Florl C."/>
            <person name="Voigt K."/>
            <person name="Horn F."/>
        </authorList>
    </citation>
    <scope>NUCLEOTIDE SEQUENCE</scope>
    <source>
        <strain evidence="9">JMRC FSU:6197</strain>
    </source>
</reference>
<dbReference type="GO" id="GO:0045324">
    <property type="term" value="P:late endosome to vacuole transport"/>
    <property type="evidence" value="ECO:0007669"/>
    <property type="project" value="TreeGrafter"/>
</dbReference>
<evidence type="ECO:0000259" key="8">
    <source>
        <dbReference type="Pfam" id="PF25037"/>
    </source>
</evidence>
<dbReference type="GO" id="GO:0006623">
    <property type="term" value="P:protein targeting to vacuole"/>
    <property type="evidence" value="ECO:0007669"/>
    <property type="project" value="TreeGrafter"/>
</dbReference>
<dbReference type="Pfam" id="PF12624">
    <property type="entry name" value="VPS13_N"/>
    <property type="match status" value="1"/>
</dbReference>
<dbReference type="InterPro" id="IPR009543">
    <property type="entry name" value="VPS13_VAB"/>
</dbReference>
<comment type="similarity">
    <text evidence="1">Belongs to the VPS13 family.</text>
</comment>
<dbReference type="OrthoDB" id="428159at2759"/>
<dbReference type="EMBL" id="LK023335">
    <property type="protein sequence ID" value="CDS09956.1"/>
    <property type="molecule type" value="Genomic_DNA"/>
</dbReference>
<feature type="region of interest" description="Disordered" evidence="4">
    <location>
        <begin position="861"/>
        <end position="892"/>
    </location>
</feature>
<feature type="compositionally biased region" description="Basic and acidic residues" evidence="4">
    <location>
        <begin position="124"/>
        <end position="135"/>
    </location>
</feature>
<feature type="compositionally biased region" description="Polar residues" evidence="4">
    <location>
        <begin position="881"/>
        <end position="892"/>
    </location>
</feature>
<feature type="compositionally biased region" description="Polar residues" evidence="4">
    <location>
        <begin position="1408"/>
        <end position="1419"/>
    </location>
</feature>
<evidence type="ECO:0000256" key="4">
    <source>
        <dbReference type="SAM" id="MobiDB-lite"/>
    </source>
</evidence>
<feature type="domain" description="Chorein N-terminal" evidence="5">
    <location>
        <begin position="1"/>
        <end position="904"/>
    </location>
</feature>
<sequence length="3193" mass="360968">MLESLVASILNRFLGNYVSNLNYDQLNIGVWKGEANLRDLKLRREALDKLDLPIDVLEGYLGELTLSIPWSNLKTKPVKVFIENVYLLAVPKSEATLSLEEEEERAQQLKQRRLATAELLSQQRPDKQKDGKDQQSSEESDGFLSQLTTKVIDNLQVSIKNIHLRFEDNVSDPGHPFAAGITLKELSAVSTDGQWNPTFISEMTNTIHKLATLHSLSVYWNTDAKSLAGLPHEEASRIYTDLIPDGANDPKEHQYILKPVSGTGKVKLNKQFGGETAKTDITLLFDELGVCLDDHQYRDALLLVDLFHINLKKQKYLKFHPEYSSNQKFNPRAYWKFATSAVLSEIHERNYQWTWDHFRTRRDQRRAYIECYVASKTKKATQQQEDKLVELERILSFDDIRFYRSLAKNKLKREKIKIEQEKKKSESENKGWFSSWWYGGSSSDNSSPEGDDEPLVMTEDQKRELYDAIDYDEEKAAIAAAVDMPKDTIKFKINTELERGSLTLMQYSHTAKRQDLASLVFDTVTVGVTQYIESSQIAVGLRDLRLYDGITPNTLYPQLIGIRKGDQIRSIDDTTHNENDTQEPLLYAVLDHKPFNNIADNAIKLKSRRLEIIFNPAIVRGVLDFFKPPENKSESINALLEAAGESLEGFKQQTLTGLEYALNQHTTLAVDMDMDAPLIIIPESCTQKHTPCMIIDAGHIRIDSDLANHELANEYKGKKISKEDYQRLQSLMYDKFHVQLTQTKLLIGKDVQSCLQQQQQDQVGQDYVIQRIDMTFIVELCILQRASQFTKFKISGHLPLLSVNISDAKYKVLMRMIDLILDSISSDDSKESAPIETQQQRKQSLFLTQPNWNNKDELVISDTESESSSSPSWRSQSQQSVDTNTTTLATPSSATGPFALMSNHYQHEDFRFTFTVDKVSATVHEASDEGDDKLLCELILETFHLDFVSRPYDMVVNVSLKTLNVVDDMEHGEEFHYLVTSNAVGGTRQQSGNLVNVKYIQAKRTHPLYQEIYQGFDQTVEIGLSTLNIIVTRSSLLTLYNFILTTFTGPSDTEQQQQQQQQSSSRRLSQSSANKTGTTQASTSSSNTIKVDIHMDSLTLILNDDGKRLGTGVLSYGDLKVLLYPNTLKVEGKFGNFTLTDDSAIGPTNEHNGASEVYMLSIKGDELADFSYETYDPAAAEYPGYQSQFYLRMGALQFKLLDSTKPILDYLSEFLEMKTVYDAAREAAAQQIQQQQETNSRMHFDVAIKSPVVIFPMSDQGDMILAHLGEIRAANEFTQVTRRKHTDMTSAPREISVSRIRCGLYDISLRSYSTSTSSSDGGTQLRELSLPIIDDLDIAFLIESPETPATEWGPATRITGTVSDIRMALTERQYKWLLAIYNNLMETFMSGGDGTEENDIPQEDRLSFHSSSVRSQPRLQQKEKERASPKNTNAIQLAMTMNLNMVRLELLAGEDADPKEWDEHRIAELAFNNTSMSMQTMEDASMLLEVQMGSITFIDTRATSSSKFRQIMTPSHVDGPQFQVQLRMPAKHEQQIMSVSATIDSPKVVLSLDYVFLLVDFFMKPFTPEPTTEAQAFAKSQRERYSTGNDDVSKSRKQSIASSAVHNSQRSIKSQQQQQQQQQQETNPMQLHYSVNIVDVEVACLAKPESSSSEAVILSFKQLTAIQQESLVCKLDSIGMVLCRMDSPTGSAIPFIQNFNVDLKWETSSNMPGCSITMLQVDVQPLIIRISYQDAMLVMDIVNKALALMGSNSAPPPPGAQGFDDGSVNNNNNGALPIAGADDHSRQEQNDNAMVNQWESSNTNQLQKIEPYIVMSKESLKARFEGLQFILIEDLHELPFIDASLQPFTVNASDWSSALSADMFFTFAASSFNFRNSHWEPVIEPWGFGIKATQDPATKAMSVNIESKDSLNVDITHHFLETLLSISDTMVQAQTPLPENAQKHMRPYMIRNCTGYDLQFWNMSDDAGVSDIGSNKHFLKDGEEMPWTFRDWKRRRERRHPGQNFLGVHVEAFNWKSVQHVSLDKEGVHTYRMKDEVDGIMHRLVVDIKLKDHVKQVTFRSGLLVTNQTLQPMQLALSNATKSKRISEIWHIEPGKEFAVPIAKTYNSWLVARPNDRYEWSSPALHWTDITHPKGPKLISCKPLDRQDSVFYFQVQGIFDKLNPIARAYPNMTVQLGAPIEVKNELPFDFNYTIEDKSEGNLFSGKVSKGETGYVHHINSINHVALSIHVQDSVYSPSDFVDIKLDTTDDSTISQHIRLGNEENNPPLDLMMHIARLRKTSDALWINIFAPYLVLNKTGFPVAIKSRMSYRQSKHPTYNIDAFDGNTEIKPFMFSFPEMDRRNRVQLSVNESKMSEPLSFEAVGSVQDIVLQSTHNSQQVHIGVQVQEGTGIYHMSKIVTIAPRFILKNNLGVDVRYREFASDEEAKTIAVGDKQSLFHLSKSSVRWLSLRLDQEGGIWSAPFDLQQIGDNYIKLEHPRRQEIIPLLAIGMEEYKLSNRQKKAIPSPRIFELQPGERMAYSWCMPVAHEKRLKLNIYGKTSSVNFQAIGTQVPIRYKKQQQAQIGQSIGPGIMSLDIVAVDSVLQLRLTDFDSNISPFRPKSSATSTAASSSREGSLRDTFEAVSINHVVNFALEVNLANIGISIINKRVQEMAYATIRDVRFKYTDSNQYQSIRTSIQWLQIDNQFHGSIYPILFYPTTLPKNSVDDQTPTFHLALDLVKDDAHGVYNFKLFSLLLQEMTFEMDEDFLYCLLEFTQFSSTQQSQTITDATLFQKEIQEPECQQVPALYYFQEFCIQPMRLNLSFMRTEHLNAAETSEETGRSPFRYAFDVFTMTIGNVNDAPIKLNALIVENLRVSSSDLIQRITLHYRDEVIFQVHKVLGSVDFLGNPVGLFSTLSSGFGELFYEPYQGFIMSDRPQDLGIGIARGVGGFMKKSVFGITDSVSRITGSIGKGLSAATMDKKFQDRRRINHNRNKPRHAVYGITQGATYFGSSIASGVAGLVKRPIEGAEEGGVIGFAGGIGRGLVGAVTKPLVGVFDLASNVTAGVRETTTVFDANDIGRERLPRYIAMDNILRPFSQRESLGQMWLKDLASGKYYHDIYIAHCATDRDENMVLLTYERLLVINTRKLDVELEVRLDNIKECTCKPEGLVVIPKNGKEPAVVGISQSTSCQWLVEQIKSTMERRREEIERR</sequence>
<dbReference type="InterPro" id="IPR026854">
    <property type="entry name" value="VPS13_N"/>
</dbReference>
<evidence type="ECO:0000256" key="1">
    <source>
        <dbReference type="ARBA" id="ARBA00006545"/>
    </source>
</evidence>
<dbReference type="GO" id="GO:0006869">
    <property type="term" value="P:lipid transport"/>
    <property type="evidence" value="ECO:0007669"/>
    <property type="project" value="UniProtKB-KW"/>
</dbReference>
<evidence type="ECO:0000259" key="6">
    <source>
        <dbReference type="Pfam" id="PF25033"/>
    </source>
</evidence>
<organism evidence="9">
    <name type="scientific">Lichtheimia ramosa</name>
    <dbReference type="NCBI Taxonomy" id="688394"/>
    <lineage>
        <taxon>Eukaryota</taxon>
        <taxon>Fungi</taxon>
        <taxon>Fungi incertae sedis</taxon>
        <taxon>Mucoromycota</taxon>
        <taxon>Mucoromycotina</taxon>
        <taxon>Mucoromycetes</taxon>
        <taxon>Mucorales</taxon>
        <taxon>Lichtheimiaceae</taxon>
        <taxon>Lichtheimia</taxon>
    </lineage>
</organism>
<feature type="compositionally biased region" description="Low complexity" evidence="4">
    <location>
        <begin position="866"/>
        <end position="880"/>
    </location>
</feature>
<dbReference type="PANTHER" id="PTHR16166:SF93">
    <property type="entry name" value="INTERMEMBRANE LIPID TRANSFER PROTEIN VPS13"/>
    <property type="match status" value="1"/>
</dbReference>
<feature type="compositionally biased region" description="Low complexity" evidence="4">
    <location>
        <begin position="1055"/>
        <end position="1072"/>
    </location>
</feature>
<feature type="compositionally biased region" description="Polar residues" evidence="4">
    <location>
        <begin position="1598"/>
        <end position="1614"/>
    </location>
</feature>
<evidence type="ECO:0000259" key="7">
    <source>
        <dbReference type="Pfam" id="PF25036"/>
    </source>
</evidence>
<name>A0A077WQQ9_9FUNG</name>
<evidence type="ECO:0000256" key="2">
    <source>
        <dbReference type="ARBA" id="ARBA00022448"/>
    </source>
</evidence>
<evidence type="ECO:0008006" key="10">
    <source>
        <dbReference type="Google" id="ProtNLM"/>
    </source>
</evidence>
<accession>A0A077WQQ9</accession>
<feature type="compositionally biased region" description="Low complexity" evidence="4">
    <location>
        <begin position="1615"/>
        <end position="1624"/>
    </location>
</feature>
<feature type="domain" description="VPS13-like middle region" evidence="6">
    <location>
        <begin position="1162"/>
        <end position="1933"/>
    </location>
</feature>
<feature type="domain" description="Intermembrane lipid transfer protein VPS13-like C-terminal" evidence="8">
    <location>
        <begin position="3064"/>
        <end position="3159"/>
    </location>
</feature>